<accession>A0A0F9Z0T5</accession>
<dbReference type="GO" id="GO:0006227">
    <property type="term" value="P:dUDP biosynthetic process"/>
    <property type="evidence" value="ECO:0007669"/>
    <property type="project" value="TreeGrafter"/>
</dbReference>
<feature type="domain" description="Thymidylate kinase-like" evidence="9">
    <location>
        <begin position="9"/>
        <end position="190"/>
    </location>
</feature>
<name>A0A0F9Z0T5_9BACT</name>
<evidence type="ECO:0000256" key="3">
    <source>
        <dbReference type="ARBA" id="ARBA00022727"/>
    </source>
</evidence>
<keyword evidence="2 8" id="KW-0808">Transferase</keyword>
<evidence type="ECO:0000256" key="6">
    <source>
        <dbReference type="ARBA" id="ARBA00022840"/>
    </source>
</evidence>
<proteinExistence type="inferred from homology"/>
<dbReference type="PROSITE" id="PS01331">
    <property type="entry name" value="THYMIDYLATE_KINASE"/>
    <property type="match status" value="1"/>
</dbReference>
<dbReference type="EC" id="2.7.4.9" evidence="8"/>
<dbReference type="InterPro" id="IPR018095">
    <property type="entry name" value="Thymidylate_kin_CS"/>
</dbReference>
<keyword evidence="6 8" id="KW-0067">ATP-binding</keyword>
<dbReference type="CDD" id="cd01672">
    <property type="entry name" value="TMPK"/>
    <property type="match status" value="1"/>
</dbReference>
<dbReference type="GO" id="GO:0006233">
    <property type="term" value="P:dTDP biosynthetic process"/>
    <property type="evidence" value="ECO:0007669"/>
    <property type="project" value="InterPro"/>
</dbReference>
<dbReference type="GO" id="GO:0006235">
    <property type="term" value="P:dTTP biosynthetic process"/>
    <property type="evidence" value="ECO:0007669"/>
    <property type="project" value="UniProtKB-UniRule"/>
</dbReference>
<dbReference type="InterPro" id="IPR027417">
    <property type="entry name" value="P-loop_NTPase"/>
</dbReference>
<dbReference type="Gene3D" id="3.40.50.300">
    <property type="entry name" value="P-loop containing nucleotide triphosphate hydrolases"/>
    <property type="match status" value="1"/>
</dbReference>
<keyword evidence="4 8" id="KW-0547">Nucleotide-binding</keyword>
<evidence type="ECO:0000256" key="5">
    <source>
        <dbReference type="ARBA" id="ARBA00022777"/>
    </source>
</evidence>
<dbReference type="Proteomes" id="UP000034803">
    <property type="component" value="Unassembled WGS sequence"/>
</dbReference>
<dbReference type="SUPFAM" id="SSF52540">
    <property type="entry name" value="P-loop containing nucleoside triphosphate hydrolases"/>
    <property type="match status" value="1"/>
</dbReference>
<evidence type="ECO:0000256" key="8">
    <source>
        <dbReference type="HAMAP-Rule" id="MF_00165"/>
    </source>
</evidence>
<keyword evidence="3 8" id="KW-0545">Nucleotide biosynthesis</keyword>
<dbReference type="PANTHER" id="PTHR10344">
    <property type="entry name" value="THYMIDYLATE KINASE"/>
    <property type="match status" value="1"/>
</dbReference>
<sequence>MKRGKLLVVEGGVGCGKTTQIELLKKDLKGWEFYREPGSTEYGEKVRDAVQGLHDYEVEEYAAMFGYMAARANLIRGLVIPKLKKGKNIVLDRYWYSTYAYQGSNGASKKTIETVAKIATDNLKPNLVIFYDLDPKIGMKRKSGRNDSDRYDIKKIEFHEKVRRSYKSLGKKIGEIWKNIDASKSIDEVHITTQKLLKRYKIV</sequence>
<dbReference type="GO" id="GO:0004798">
    <property type="term" value="F:dTMP kinase activity"/>
    <property type="evidence" value="ECO:0007669"/>
    <property type="project" value="UniProtKB-UniRule"/>
</dbReference>
<dbReference type="EMBL" id="LBOI01000001">
    <property type="protein sequence ID" value="KKP32276.1"/>
    <property type="molecule type" value="Genomic_DNA"/>
</dbReference>
<evidence type="ECO:0000256" key="1">
    <source>
        <dbReference type="ARBA" id="ARBA00009776"/>
    </source>
</evidence>
<evidence type="ECO:0000313" key="10">
    <source>
        <dbReference type="EMBL" id="KKP32276.1"/>
    </source>
</evidence>
<protein>
    <recommendedName>
        <fullName evidence="8">Thymidylate kinase</fullName>
        <ecNumber evidence="8">2.7.4.9</ecNumber>
    </recommendedName>
    <alternativeName>
        <fullName evidence="8">dTMP kinase</fullName>
    </alternativeName>
</protein>
<dbReference type="HAMAP" id="MF_00165">
    <property type="entry name" value="Thymidylate_kinase"/>
    <property type="match status" value="1"/>
</dbReference>
<reference evidence="10 11" key="1">
    <citation type="journal article" date="2015" name="Nature">
        <title>rRNA introns, odd ribosomes, and small enigmatic genomes across a large radiation of phyla.</title>
        <authorList>
            <person name="Brown C.T."/>
            <person name="Hug L.A."/>
            <person name="Thomas B.C."/>
            <person name="Sharon I."/>
            <person name="Castelle C.J."/>
            <person name="Singh A."/>
            <person name="Wilkins M.J."/>
            <person name="Williams K.H."/>
            <person name="Banfield J.F."/>
        </authorList>
    </citation>
    <scope>NUCLEOTIDE SEQUENCE [LARGE SCALE GENOMIC DNA]</scope>
</reference>
<dbReference type="AlphaFoldDB" id="A0A0F9Z0T5"/>
<keyword evidence="5 8" id="KW-0418">Kinase</keyword>
<evidence type="ECO:0000256" key="7">
    <source>
        <dbReference type="ARBA" id="ARBA00048743"/>
    </source>
</evidence>
<dbReference type="Pfam" id="PF02223">
    <property type="entry name" value="Thymidylate_kin"/>
    <property type="match status" value="1"/>
</dbReference>
<dbReference type="GO" id="GO:0005737">
    <property type="term" value="C:cytoplasm"/>
    <property type="evidence" value="ECO:0007669"/>
    <property type="project" value="TreeGrafter"/>
</dbReference>
<comment type="similarity">
    <text evidence="1 8">Belongs to the thymidylate kinase family.</text>
</comment>
<comment type="function">
    <text evidence="8">Phosphorylation of dTMP to form dTDP in both de novo and salvage pathways of dTTP synthesis.</text>
</comment>
<dbReference type="InterPro" id="IPR039430">
    <property type="entry name" value="Thymidylate_kin-like_dom"/>
</dbReference>
<comment type="caution">
    <text evidence="10">The sequence shown here is derived from an EMBL/GenBank/DDBJ whole genome shotgun (WGS) entry which is preliminary data.</text>
</comment>
<dbReference type="InterPro" id="IPR018094">
    <property type="entry name" value="Thymidylate_kinase"/>
</dbReference>
<dbReference type="NCBIfam" id="TIGR00041">
    <property type="entry name" value="DTMP_kinase"/>
    <property type="match status" value="1"/>
</dbReference>
<comment type="caution">
    <text evidence="8">Lacks conserved residue(s) required for the propagation of feature annotation.</text>
</comment>
<dbReference type="PANTHER" id="PTHR10344:SF4">
    <property type="entry name" value="UMP-CMP KINASE 2, MITOCHONDRIAL"/>
    <property type="match status" value="1"/>
</dbReference>
<dbReference type="GO" id="GO:0005524">
    <property type="term" value="F:ATP binding"/>
    <property type="evidence" value="ECO:0007669"/>
    <property type="project" value="UniProtKB-UniRule"/>
</dbReference>
<evidence type="ECO:0000259" key="9">
    <source>
        <dbReference type="Pfam" id="PF02223"/>
    </source>
</evidence>
<evidence type="ECO:0000256" key="2">
    <source>
        <dbReference type="ARBA" id="ARBA00022679"/>
    </source>
</evidence>
<comment type="catalytic activity">
    <reaction evidence="7 8">
        <text>dTMP + ATP = dTDP + ADP</text>
        <dbReference type="Rhea" id="RHEA:13517"/>
        <dbReference type="ChEBI" id="CHEBI:30616"/>
        <dbReference type="ChEBI" id="CHEBI:58369"/>
        <dbReference type="ChEBI" id="CHEBI:63528"/>
        <dbReference type="ChEBI" id="CHEBI:456216"/>
        <dbReference type="EC" id="2.7.4.9"/>
    </reaction>
</comment>
<evidence type="ECO:0000313" key="11">
    <source>
        <dbReference type="Proteomes" id="UP000034803"/>
    </source>
</evidence>
<gene>
    <name evidence="8" type="primary">tmk</name>
    <name evidence="10" type="ORF">UR21_C0001G0072</name>
</gene>
<organism evidence="10 11">
    <name type="scientific">Candidatus Woesebacteria bacterium GW2011_GWC2_31_9</name>
    <dbReference type="NCBI Taxonomy" id="1618586"/>
    <lineage>
        <taxon>Bacteria</taxon>
        <taxon>Candidatus Woeseibacteriota</taxon>
    </lineage>
</organism>
<evidence type="ECO:0000256" key="4">
    <source>
        <dbReference type="ARBA" id="ARBA00022741"/>
    </source>
</evidence>